<dbReference type="AlphaFoldDB" id="A0AAE4P2P3"/>
<protein>
    <submittedName>
        <fullName evidence="1">Uncharacterized protein</fullName>
    </submittedName>
</protein>
<accession>A0AAE4P2P3</accession>
<gene>
    <name evidence="1" type="ORF">CMU51_14850</name>
</gene>
<evidence type="ECO:0000313" key="2">
    <source>
        <dbReference type="Proteomes" id="UP001189000"/>
    </source>
</evidence>
<dbReference type="Proteomes" id="UP001189000">
    <property type="component" value="Unassembled WGS sequence"/>
</dbReference>
<organism evidence="1 2">
    <name type="scientific">Elizabethkingia anophelis</name>
    <dbReference type="NCBI Taxonomy" id="1117645"/>
    <lineage>
        <taxon>Bacteria</taxon>
        <taxon>Pseudomonadati</taxon>
        <taxon>Bacteroidota</taxon>
        <taxon>Flavobacteriia</taxon>
        <taxon>Flavobacteriales</taxon>
        <taxon>Weeksellaceae</taxon>
        <taxon>Elizabethkingia</taxon>
    </lineage>
</organism>
<sequence>MKKLNRGLLKYVSGGGRVAYAFCLIDEPCPRPPGLRNVGYCEGDYCYYNTPDGPDNPGGGCNEPTRFCIDGEVGCGCVYS</sequence>
<proteinExistence type="predicted"/>
<evidence type="ECO:0000313" key="1">
    <source>
        <dbReference type="EMBL" id="MDV3665331.1"/>
    </source>
</evidence>
<name>A0AAE4P2P3_9FLAO</name>
<dbReference type="RefSeq" id="WP_260118985.1">
    <property type="nucleotide sequence ID" value="NZ_JBJDLO010000018.1"/>
</dbReference>
<reference evidence="1" key="1">
    <citation type="submission" date="2023-02" db="EMBL/GenBank/DDBJ databases">
        <title>Elizabethkingia anophelis draft genomes.</title>
        <authorList>
            <person name="Nicholson A.C."/>
            <person name="Whitney A.M."/>
            <person name="Humrighouse B.W."/>
            <person name="Villarma A."/>
            <person name="Bell M."/>
            <person name="Mcquiston J."/>
        </authorList>
    </citation>
    <scope>NUCLEOTIDE SEQUENCE</scope>
    <source>
        <strain evidence="1">B4955</strain>
    </source>
</reference>
<comment type="caution">
    <text evidence="1">The sequence shown here is derived from an EMBL/GenBank/DDBJ whole genome shotgun (WGS) entry which is preliminary data.</text>
</comment>
<dbReference type="EMBL" id="NWGY01000015">
    <property type="protein sequence ID" value="MDV3665331.1"/>
    <property type="molecule type" value="Genomic_DNA"/>
</dbReference>